<dbReference type="Pfam" id="PF00172">
    <property type="entry name" value="Zn_clus"/>
    <property type="match status" value="1"/>
</dbReference>
<dbReference type="SMART" id="SM00066">
    <property type="entry name" value="GAL4"/>
    <property type="match status" value="1"/>
</dbReference>
<keyword evidence="3" id="KW-0804">Transcription</keyword>
<protein>
    <recommendedName>
        <fullName evidence="5">Zn(2)-C6 fungal-type domain-containing protein</fullName>
    </recommendedName>
</protein>
<dbReference type="PROSITE" id="PS00463">
    <property type="entry name" value="ZN2_CY6_FUNGAL_1"/>
    <property type="match status" value="1"/>
</dbReference>
<evidence type="ECO:0000313" key="7">
    <source>
        <dbReference type="Proteomes" id="UP001610334"/>
    </source>
</evidence>
<accession>A0ABR4HF42</accession>
<dbReference type="EMBL" id="JBFXLT010000040">
    <property type="protein sequence ID" value="KAL2813373.1"/>
    <property type="molecule type" value="Genomic_DNA"/>
</dbReference>
<dbReference type="PROSITE" id="PS50048">
    <property type="entry name" value="ZN2_CY6_FUNGAL_2"/>
    <property type="match status" value="1"/>
</dbReference>
<dbReference type="InterPro" id="IPR036864">
    <property type="entry name" value="Zn2-C6_fun-type_DNA-bd_sf"/>
</dbReference>
<keyword evidence="2" id="KW-0238">DNA-binding</keyword>
<dbReference type="InterPro" id="IPR001138">
    <property type="entry name" value="Zn2Cys6_DnaBD"/>
</dbReference>
<dbReference type="Gene3D" id="4.10.240.10">
    <property type="entry name" value="Zn(2)-C6 fungal-type DNA-binding domain"/>
    <property type="match status" value="1"/>
</dbReference>
<evidence type="ECO:0000313" key="6">
    <source>
        <dbReference type="EMBL" id="KAL2813373.1"/>
    </source>
</evidence>
<feature type="domain" description="Zn(2)-C6 fungal-type" evidence="5">
    <location>
        <begin position="39"/>
        <end position="68"/>
    </location>
</feature>
<dbReference type="CDD" id="cd00067">
    <property type="entry name" value="GAL4"/>
    <property type="match status" value="1"/>
</dbReference>
<evidence type="ECO:0000259" key="5">
    <source>
        <dbReference type="PROSITE" id="PS50048"/>
    </source>
</evidence>
<dbReference type="Proteomes" id="UP001610334">
    <property type="component" value="Unassembled WGS sequence"/>
</dbReference>
<dbReference type="PANTHER" id="PTHR46910:SF5">
    <property type="entry name" value="ZN(II)2CYS6 TRANSCRIPTION FACTOR (EUROFUNG)"/>
    <property type="match status" value="1"/>
</dbReference>
<gene>
    <name evidence="6" type="ORF">BJX63DRAFT_224664</name>
</gene>
<evidence type="ECO:0000256" key="1">
    <source>
        <dbReference type="ARBA" id="ARBA00023015"/>
    </source>
</evidence>
<organism evidence="6 7">
    <name type="scientific">Aspergillus granulosus</name>
    <dbReference type="NCBI Taxonomy" id="176169"/>
    <lineage>
        <taxon>Eukaryota</taxon>
        <taxon>Fungi</taxon>
        <taxon>Dikarya</taxon>
        <taxon>Ascomycota</taxon>
        <taxon>Pezizomycotina</taxon>
        <taxon>Eurotiomycetes</taxon>
        <taxon>Eurotiomycetidae</taxon>
        <taxon>Eurotiales</taxon>
        <taxon>Aspergillaceae</taxon>
        <taxon>Aspergillus</taxon>
        <taxon>Aspergillus subgen. Nidulantes</taxon>
    </lineage>
</organism>
<comment type="caution">
    <text evidence="6">The sequence shown here is derived from an EMBL/GenBank/DDBJ whole genome shotgun (WGS) entry which is preliminary data.</text>
</comment>
<name>A0ABR4HF42_9EURO</name>
<reference evidence="6 7" key="1">
    <citation type="submission" date="2024-07" db="EMBL/GenBank/DDBJ databases">
        <title>Section-level genome sequencing and comparative genomics of Aspergillus sections Usti and Cavernicolus.</title>
        <authorList>
            <consortium name="Lawrence Berkeley National Laboratory"/>
            <person name="Nybo J.L."/>
            <person name="Vesth T.C."/>
            <person name="Theobald S."/>
            <person name="Frisvad J.C."/>
            <person name="Larsen T.O."/>
            <person name="Kjaerboelling I."/>
            <person name="Rothschild-Mancinelli K."/>
            <person name="Lyhne E.K."/>
            <person name="Kogle M.E."/>
            <person name="Barry K."/>
            <person name="Clum A."/>
            <person name="Na H."/>
            <person name="Ledsgaard L."/>
            <person name="Lin J."/>
            <person name="Lipzen A."/>
            <person name="Kuo A."/>
            <person name="Riley R."/>
            <person name="Mondo S."/>
            <person name="Labutti K."/>
            <person name="Haridas S."/>
            <person name="Pangalinan J."/>
            <person name="Salamov A.A."/>
            <person name="Simmons B.A."/>
            <person name="Magnuson J.K."/>
            <person name="Chen J."/>
            <person name="Drula E."/>
            <person name="Henrissat B."/>
            <person name="Wiebenga A."/>
            <person name="Lubbers R.J."/>
            <person name="Gomes A.C."/>
            <person name="Makela M.R."/>
            <person name="Stajich J."/>
            <person name="Grigoriev I.V."/>
            <person name="Mortensen U.H."/>
            <person name="De Vries R.P."/>
            <person name="Baker S.E."/>
            <person name="Andersen M.R."/>
        </authorList>
    </citation>
    <scope>NUCLEOTIDE SEQUENCE [LARGE SCALE GENOMIC DNA]</scope>
    <source>
        <strain evidence="6 7">CBS 588.65</strain>
    </source>
</reference>
<evidence type="ECO:0000256" key="3">
    <source>
        <dbReference type="ARBA" id="ARBA00023163"/>
    </source>
</evidence>
<dbReference type="InterPro" id="IPR050987">
    <property type="entry name" value="AtrR-like"/>
</dbReference>
<dbReference type="SUPFAM" id="SSF57701">
    <property type="entry name" value="Zn2/Cys6 DNA-binding domain"/>
    <property type="match status" value="1"/>
</dbReference>
<keyword evidence="1" id="KW-0805">Transcription regulation</keyword>
<evidence type="ECO:0000256" key="2">
    <source>
        <dbReference type="ARBA" id="ARBA00023125"/>
    </source>
</evidence>
<evidence type="ECO:0000256" key="4">
    <source>
        <dbReference type="ARBA" id="ARBA00023242"/>
    </source>
</evidence>
<keyword evidence="7" id="KW-1185">Reference proteome</keyword>
<sequence length="341" mass="38207">MMSYPRDSGCGPTSLGFREGDVWWEGMEEHEVAAKEKVACDRCRHRKIKCNRINPCAHCIKSGTQCTFRLGRKAKEKRQRVLISSVYERRLEHISNKIDRLGDIIGQLRDERGSSIWPVQPLVQPNDNEVRYDSMHQAEGIESALVSHIISATRILQTTVMGDQCSNVAVELAPALDALWSTVNFQKQQNQALEGSCPFPKVLPPGLTVRDLPIPSIDKIMACLRIAQESSPSQLCWPFEFGSLGDFTQYVVKACSPGPITDMELIIVHYVLQWLFTASSICASDEGARQDYESQALICRDSLETILSNLSFHMNTNIDSISALYMAVCLIIRYSSSFSLV</sequence>
<dbReference type="PANTHER" id="PTHR46910">
    <property type="entry name" value="TRANSCRIPTION FACTOR PDR1"/>
    <property type="match status" value="1"/>
</dbReference>
<keyword evidence="4" id="KW-0539">Nucleus</keyword>
<proteinExistence type="predicted"/>